<keyword evidence="4 9" id="KW-0863">Zinc-finger</keyword>
<sequence>MFFDHEGIEDPEEYEDEIYHEESSSEQSVDSEVEFHLYSQIHYSQNLGEASRLGSDEEGGTAGLKDCHPASSEQHQKNKKATEAASCAAQAPGSPDVIVLSDGPEEDSVYTSKAKAKQPRRPLAEGKIRAHPATSTTTHVEAAGYSLWGPAGSGVSKQRKNLGRQLKPVSPAGASAIQDVLVIDSSEEESLVSESEHIESWMLLGADADDTDEDIMLNLEGCATPVSQGEPDVDWSISTKDLEAQISNFGAVRRGAARYYTANKNVTCRNCARQGHLSKNCPVPKRVPPCCLCARRGHLQHSCPDRFCQNCSLPGHIFRDCLEKPFWNKLCNRCHMQGHYADACPEIWRQYHLTTQPGHIQQAGPRHAPPSPAYCYNCSRKGHFGYECSEKRMHESMLPAYPFICCYDDKQEIRRRAYRVKRRVEELQGSGLLPQQMSTPIQEGPSHSKRSKSWREHRKLQKDGKCHRQMAMSWAVEQHRSSGLEEASPRGLKRQAWKGSKSHQVSTFQAFPGSRALGTPRQMDGARRKKKCRKQKDAGPDVNDNLFLIKQRRRKSKEKS</sequence>
<evidence type="ECO:0000313" key="12">
    <source>
        <dbReference type="EMBL" id="NXG42915.1"/>
    </source>
</evidence>
<comment type="caution">
    <text evidence="12">The sequence shown here is derived from an EMBL/GenBank/DDBJ whole genome shotgun (WGS) entry which is preliminary data.</text>
</comment>
<accession>A0A7K9BU58</accession>
<dbReference type="GO" id="GO:0008270">
    <property type="term" value="F:zinc ion binding"/>
    <property type="evidence" value="ECO:0007669"/>
    <property type="project" value="UniProtKB-KW"/>
</dbReference>
<keyword evidence="6" id="KW-0539">Nucleus</keyword>
<dbReference type="OrthoDB" id="7608935at2759"/>
<evidence type="ECO:0000256" key="10">
    <source>
        <dbReference type="SAM" id="MobiDB-lite"/>
    </source>
</evidence>
<dbReference type="EMBL" id="VWZI01004451">
    <property type="protein sequence ID" value="NXG42915.1"/>
    <property type="molecule type" value="Genomic_DNA"/>
</dbReference>
<feature type="non-terminal residue" evidence="12">
    <location>
        <position position="560"/>
    </location>
</feature>
<feature type="domain" description="CCHC-type" evidence="11">
    <location>
        <begin position="375"/>
        <end position="390"/>
    </location>
</feature>
<keyword evidence="2" id="KW-0479">Metal-binding</keyword>
<protein>
    <recommendedName>
        <fullName evidence="7">Zinc finger CCHC domain-containing protein 7</fullName>
    </recommendedName>
    <alternativeName>
        <fullName evidence="8">TRAMP-like complex RNA-binding factor ZCCHC7</fullName>
    </alternativeName>
</protein>
<evidence type="ECO:0000256" key="4">
    <source>
        <dbReference type="ARBA" id="ARBA00022771"/>
    </source>
</evidence>
<dbReference type="GO" id="GO:0031499">
    <property type="term" value="C:TRAMP complex"/>
    <property type="evidence" value="ECO:0007669"/>
    <property type="project" value="TreeGrafter"/>
</dbReference>
<dbReference type="PANTHER" id="PTHR46543:SF1">
    <property type="entry name" value="ZINC FINGER CCHC DOMAIN-CONTAINING PROTEIN 7"/>
    <property type="match status" value="1"/>
</dbReference>
<dbReference type="GO" id="GO:0071038">
    <property type="term" value="P:TRAMP-dependent tRNA surveillance pathway"/>
    <property type="evidence" value="ECO:0007669"/>
    <property type="project" value="TreeGrafter"/>
</dbReference>
<dbReference type="GO" id="GO:0071037">
    <property type="term" value="P:nuclear polyadenylation-dependent snRNA catabolic process"/>
    <property type="evidence" value="ECO:0007669"/>
    <property type="project" value="TreeGrafter"/>
</dbReference>
<keyword evidence="13" id="KW-1185">Reference proteome</keyword>
<feature type="compositionally biased region" description="Basic residues" evidence="10">
    <location>
        <begin position="447"/>
        <end position="460"/>
    </location>
</feature>
<gene>
    <name evidence="12" type="primary">Zcchc7</name>
    <name evidence="12" type="ORF">PSIHAE_R14954</name>
</gene>
<organism evidence="12 13">
    <name type="scientific">Psilopogon haemacephalus</name>
    <name type="common">coppersmith barbet</name>
    <dbReference type="NCBI Taxonomy" id="2585815"/>
    <lineage>
        <taxon>Eukaryota</taxon>
        <taxon>Metazoa</taxon>
        <taxon>Chordata</taxon>
        <taxon>Craniata</taxon>
        <taxon>Vertebrata</taxon>
        <taxon>Euteleostomi</taxon>
        <taxon>Archelosauria</taxon>
        <taxon>Archosauria</taxon>
        <taxon>Dinosauria</taxon>
        <taxon>Saurischia</taxon>
        <taxon>Theropoda</taxon>
        <taxon>Coelurosauria</taxon>
        <taxon>Aves</taxon>
        <taxon>Neognathae</taxon>
        <taxon>Neoaves</taxon>
        <taxon>Telluraves</taxon>
        <taxon>Coraciimorphae</taxon>
        <taxon>Piciformes</taxon>
        <taxon>Megalaimidae</taxon>
        <taxon>Psilopogon</taxon>
    </lineage>
</organism>
<comment type="subcellular location">
    <subcellularLocation>
        <location evidence="1">Nucleus</location>
        <location evidence="1">Nucleolus</location>
    </subcellularLocation>
</comment>
<dbReference type="InterPro" id="IPR001878">
    <property type="entry name" value="Znf_CCHC"/>
</dbReference>
<evidence type="ECO:0000256" key="8">
    <source>
        <dbReference type="ARBA" id="ARBA00043023"/>
    </source>
</evidence>
<dbReference type="InterPro" id="IPR036875">
    <property type="entry name" value="Znf_CCHC_sf"/>
</dbReference>
<dbReference type="PROSITE" id="PS50158">
    <property type="entry name" value="ZF_CCHC"/>
    <property type="match status" value="2"/>
</dbReference>
<dbReference type="Proteomes" id="UP000574528">
    <property type="component" value="Unassembled WGS sequence"/>
</dbReference>
<evidence type="ECO:0000256" key="1">
    <source>
        <dbReference type="ARBA" id="ARBA00004604"/>
    </source>
</evidence>
<dbReference type="InterPro" id="IPR051644">
    <property type="entry name" value="TRAMP_AT-DNA-binding"/>
</dbReference>
<feature type="compositionally biased region" description="Acidic residues" evidence="10">
    <location>
        <begin position="9"/>
        <end position="19"/>
    </location>
</feature>
<dbReference type="SMART" id="SM00343">
    <property type="entry name" value="ZnF_C2HC"/>
    <property type="match status" value="5"/>
</dbReference>
<evidence type="ECO:0000256" key="7">
    <source>
        <dbReference type="ARBA" id="ARBA00041190"/>
    </source>
</evidence>
<reference evidence="12 13" key="1">
    <citation type="submission" date="2019-09" db="EMBL/GenBank/DDBJ databases">
        <title>Bird 10,000 Genomes (B10K) Project - Family phase.</title>
        <authorList>
            <person name="Zhang G."/>
        </authorList>
    </citation>
    <scope>NUCLEOTIDE SEQUENCE [LARGE SCALE GENOMIC DNA]</scope>
    <source>
        <strain evidence="12">B10K-DU-001-24</strain>
        <tissue evidence="12">Muscle</tissue>
    </source>
</reference>
<feature type="region of interest" description="Disordered" evidence="10">
    <location>
        <begin position="47"/>
        <end position="125"/>
    </location>
</feature>
<dbReference type="Pfam" id="PF00098">
    <property type="entry name" value="zf-CCHC"/>
    <property type="match status" value="1"/>
</dbReference>
<evidence type="ECO:0000313" key="13">
    <source>
        <dbReference type="Proteomes" id="UP000574528"/>
    </source>
</evidence>
<dbReference type="Gene3D" id="4.10.60.10">
    <property type="entry name" value="Zinc finger, CCHC-type"/>
    <property type="match status" value="2"/>
</dbReference>
<evidence type="ECO:0000256" key="5">
    <source>
        <dbReference type="ARBA" id="ARBA00022833"/>
    </source>
</evidence>
<evidence type="ECO:0000256" key="9">
    <source>
        <dbReference type="PROSITE-ProRule" id="PRU00047"/>
    </source>
</evidence>
<dbReference type="GO" id="GO:0071031">
    <property type="term" value="P:nuclear mRNA surveillance of mRNA 3'-end processing"/>
    <property type="evidence" value="ECO:0007669"/>
    <property type="project" value="TreeGrafter"/>
</dbReference>
<proteinExistence type="predicted"/>
<keyword evidence="5" id="KW-0862">Zinc</keyword>
<dbReference type="GO" id="GO:0003723">
    <property type="term" value="F:RNA binding"/>
    <property type="evidence" value="ECO:0007669"/>
    <property type="project" value="TreeGrafter"/>
</dbReference>
<dbReference type="GO" id="GO:0005730">
    <property type="term" value="C:nucleolus"/>
    <property type="evidence" value="ECO:0007669"/>
    <property type="project" value="UniProtKB-SubCell"/>
</dbReference>
<evidence type="ECO:0000259" key="11">
    <source>
        <dbReference type="PROSITE" id="PS50158"/>
    </source>
</evidence>
<dbReference type="GO" id="GO:0071035">
    <property type="term" value="P:nuclear polyadenylation-dependent rRNA catabolic process"/>
    <property type="evidence" value="ECO:0007669"/>
    <property type="project" value="TreeGrafter"/>
</dbReference>
<dbReference type="AlphaFoldDB" id="A0A7K9BU58"/>
<dbReference type="GO" id="GO:0071036">
    <property type="term" value="P:nuclear polyadenylation-dependent snoRNA catabolic process"/>
    <property type="evidence" value="ECO:0007669"/>
    <property type="project" value="TreeGrafter"/>
</dbReference>
<feature type="non-terminal residue" evidence="12">
    <location>
        <position position="1"/>
    </location>
</feature>
<feature type="domain" description="CCHC-type" evidence="11">
    <location>
        <begin position="268"/>
        <end position="282"/>
    </location>
</feature>
<feature type="region of interest" description="Disordered" evidence="10">
    <location>
        <begin position="429"/>
        <end position="560"/>
    </location>
</feature>
<evidence type="ECO:0000256" key="6">
    <source>
        <dbReference type="ARBA" id="ARBA00023242"/>
    </source>
</evidence>
<evidence type="ECO:0000256" key="2">
    <source>
        <dbReference type="ARBA" id="ARBA00022723"/>
    </source>
</evidence>
<evidence type="ECO:0000256" key="3">
    <source>
        <dbReference type="ARBA" id="ARBA00022737"/>
    </source>
</evidence>
<dbReference type="PANTHER" id="PTHR46543">
    <property type="entry name" value="ZINC FINGER CCHC DOMAIN-CONTAINING PROTEIN 7"/>
    <property type="match status" value="1"/>
</dbReference>
<name>A0A7K9BU58_9PICI</name>
<dbReference type="SUPFAM" id="SSF57756">
    <property type="entry name" value="Retrovirus zinc finger-like domains"/>
    <property type="match status" value="2"/>
</dbReference>
<feature type="region of interest" description="Disordered" evidence="10">
    <location>
        <begin position="1"/>
        <end position="31"/>
    </location>
</feature>
<keyword evidence="3" id="KW-0677">Repeat</keyword>
<dbReference type="GO" id="GO:0071039">
    <property type="term" value="P:nuclear polyadenylation-dependent CUT catabolic process"/>
    <property type="evidence" value="ECO:0007669"/>
    <property type="project" value="TreeGrafter"/>
</dbReference>
<feature type="compositionally biased region" description="Basic residues" evidence="10">
    <location>
        <begin position="550"/>
        <end position="560"/>
    </location>
</feature>
<dbReference type="FunFam" id="4.10.60.10:FF:000020">
    <property type="entry name" value="Zinc finger CCHC domain-containing protein 7"/>
    <property type="match status" value="1"/>
</dbReference>